<dbReference type="PRINTS" id="PR00039">
    <property type="entry name" value="HTHLYSR"/>
</dbReference>
<dbReference type="EMBL" id="QQOH01000002">
    <property type="protein sequence ID" value="RDE22590.1"/>
    <property type="molecule type" value="Genomic_DNA"/>
</dbReference>
<accession>A0A369WKK8</accession>
<comment type="similarity">
    <text evidence="1">Belongs to the LysR transcriptional regulatory family.</text>
</comment>
<name>A0A369WKK8_9GAMM</name>
<feature type="domain" description="HTH lysR-type" evidence="5">
    <location>
        <begin position="1"/>
        <end position="58"/>
    </location>
</feature>
<evidence type="ECO:0000313" key="6">
    <source>
        <dbReference type="EMBL" id="RDE22590.1"/>
    </source>
</evidence>
<dbReference type="InterPro" id="IPR005119">
    <property type="entry name" value="LysR_subst-bd"/>
</dbReference>
<proteinExistence type="inferred from homology"/>
<keyword evidence="2" id="KW-0805">Transcription regulation</keyword>
<evidence type="ECO:0000256" key="1">
    <source>
        <dbReference type="ARBA" id="ARBA00009437"/>
    </source>
</evidence>
<evidence type="ECO:0000256" key="4">
    <source>
        <dbReference type="ARBA" id="ARBA00023163"/>
    </source>
</evidence>
<dbReference type="Pfam" id="PF03466">
    <property type="entry name" value="LysR_substrate"/>
    <property type="match status" value="1"/>
</dbReference>
<dbReference type="CDD" id="cd05466">
    <property type="entry name" value="PBP2_LTTR_substrate"/>
    <property type="match status" value="1"/>
</dbReference>
<dbReference type="GO" id="GO:0003700">
    <property type="term" value="F:DNA-binding transcription factor activity"/>
    <property type="evidence" value="ECO:0007669"/>
    <property type="project" value="InterPro"/>
</dbReference>
<dbReference type="RefSeq" id="WP_114695223.1">
    <property type="nucleotide sequence ID" value="NZ_QQOH01000002.1"/>
</dbReference>
<dbReference type="OrthoDB" id="9785745at2"/>
<dbReference type="InterPro" id="IPR000847">
    <property type="entry name" value="LysR_HTH_N"/>
</dbReference>
<evidence type="ECO:0000256" key="2">
    <source>
        <dbReference type="ARBA" id="ARBA00023015"/>
    </source>
</evidence>
<keyword evidence="7" id="KW-1185">Reference proteome</keyword>
<dbReference type="Pfam" id="PF00126">
    <property type="entry name" value="HTH_1"/>
    <property type="match status" value="1"/>
</dbReference>
<sequence>MTRVQLEVFSLLAELRGFTLVAQRLGISQSAVSHALKSLETDLGVPLLDRTTAQIEMTDIGVRLLPRAREVLGLTQTIRQEADDYLGLRQGSLRIGSFGPTSTLVLLPPILEKFHQNYPDIEVHIDEGSDADVVQWIQQRQVDLGFVVLDDERFETYPLLEDQLVALVPGSGELADHDQIELSELCQHRFIMTEAGSSPLIERLFSDAGLVPTISSRTSQVLSTMALVARDEGVAIVAESAIPQMVEMPGLAIRPLSPRHHRRVGLALLDSNKATPAARAFIEIAQQSHRR</sequence>
<protein>
    <submittedName>
        <fullName evidence="6">LysR family transcriptional regulator</fullName>
    </submittedName>
</protein>
<dbReference type="Gene3D" id="1.10.10.10">
    <property type="entry name" value="Winged helix-like DNA-binding domain superfamily/Winged helix DNA-binding domain"/>
    <property type="match status" value="1"/>
</dbReference>
<dbReference type="Gene3D" id="3.40.190.290">
    <property type="match status" value="1"/>
</dbReference>
<dbReference type="SUPFAM" id="SSF46785">
    <property type="entry name" value="Winged helix' DNA-binding domain"/>
    <property type="match status" value="1"/>
</dbReference>
<evidence type="ECO:0000259" key="5">
    <source>
        <dbReference type="PROSITE" id="PS50931"/>
    </source>
</evidence>
<dbReference type="SUPFAM" id="SSF53850">
    <property type="entry name" value="Periplasmic binding protein-like II"/>
    <property type="match status" value="1"/>
</dbReference>
<dbReference type="PROSITE" id="PS50931">
    <property type="entry name" value="HTH_LYSR"/>
    <property type="match status" value="1"/>
</dbReference>
<reference evidence="6 7" key="1">
    <citation type="submission" date="2018-07" db="EMBL/GenBank/DDBJ databases">
        <title>Motiliproteus coralliicola sp. nov., a bacterium isolated from Coral.</title>
        <authorList>
            <person name="Wang G."/>
        </authorList>
    </citation>
    <scope>NUCLEOTIDE SEQUENCE [LARGE SCALE GENOMIC DNA]</scope>
    <source>
        <strain evidence="6 7">C34</strain>
    </source>
</reference>
<dbReference type="PANTHER" id="PTHR30419">
    <property type="entry name" value="HTH-TYPE TRANSCRIPTIONAL REGULATOR YBHD"/>
    <property type="match status" value="1"/>
</dbReference>
<dbReference type="InterPro" id="IPR036390">
    <property type="entry name" value="WH_DNA-bd_sf"/>
</dbReference>
<evidence type="ECO:0000313" key="7">
    <source>
        <dbReference type="Proteomes" id="UP000253769"/>
    </source>
</evidence>
<dbReference type="InterPro" id="IPR036388">
    <property type="entry name" value="WH-like_DNA-bd_sf"/>
</dbReference>
<dbReference type="Proteomes" id="UP000253769">
    <property type="component" value="Unassembled WGS sequence"/>
</dbReference>
<organism evidence="6 7">
    <name type="scientific">Motiliproteus coralliicola</name>
    <dbReference type="NCBI Taxonomy" id="2283196"/>
    <lineage>
        <taxon>Bacteria</taxon>
        <taxon>Pseudomonadati</taxon>
        <taxon>Pseudomonadota</taxon>
        <taxon>Gammaproteobacteria</taxon>
        <taxon>Oceanospirillales</taxon>
        <taxon>Oceanospirillaceae</taxon>
        <taxon>Motiliproteus</taxon>
    </lineage>
</organism>
<comment type="caution">
    <text evidence="6">The sequence shown here is derived from an EMBL/GenBank/DDBJ whole genome shotgun (WGS) entry which is preliminary data.</text>
</comment>
<dbReference type="GO" id="GO:0005829">
    <property type="term" value="C:cytosol"/>
    <property type="evidence" value="ECO:0007669"/>
    <property type="project" value="TreeGrafter"/>
</dbReference>
<keyword evidence="3" id="KW-0238">DNA-binding</keyword>
<dbReference type="FunFam" id="1.10.10.10:FF:000001">
    <property type="entry name" value="LysR family transcriptional regulator"/>
    <property type="match status" value="1"/>
</dbReference>
<gene>
    <name evidence="6" type="ORF">DV711_08355</name>
</gene>
<keyword evidence="4" id="KW-0804">Transcription</keyword>
<dbReference type="InterPro" id="IPR050950">
    <property type="entry name" value="HTH-type_LysR_regulators"/>
</dbReference>
<dbReference type="AlphaFoldDB" id="A0A369WKK8"/>
<evidence type="ECO:0000256" key="3">
    <source>
        <dbReference type="ARBA" id="ARBA00023125"/>
    </source>
</evidence>
<dbReference type="GO" id="GO:0003677">
    <property type="term" value="F:DNA binding"/>
    <property type="evidence" value="ECO:0007669"/>
    <property type="project" value="UniProtKB-KW"/>
</dbReference>